<gene>
    <name evidence="2" type="ordered locus">Fraau_2433</name>
</gene>
<dbReference type="EMBL" id="CP003350">
    <property type="protein sequence ID" value="AFC86797.1"/>
    <property type="molecule type" value="Genomic_DNA"/>
</dbReference>
<feature type="signal peptide" evidence="1">
    <location>
        <begin position="1"/>
        <end position="25"/>
    </location>
</feature>
<feature type="chain" id="PRO_5003615691" description="Lipoprotein" evidence="1">
    <location>
        <begin position="26"/>
        <end position="127"/>
    </location>
</feature>
<accession>H8L6C0</accession>
<dbReference type="Proteomes" id="UP000005234">
    <property type="component" value="Chromosome"/>
</dbReference>
<dbReference type="RefSeq" id="WP_014403800.1">
    <property type="nucleotide sequence ID" value="NC_017033.1"/>
</dbReference>
<sequence>MAWHPWDWIMIKRVMFLSAAVFTMAACSTMADLRRDKPDLELSTHKTPDDYGMCLSTAWGSTSINNLQEGWLPDKKGYNVSLLGGMGADAVMDAEPQPDGSTKVTIWYRSKAFGYGARETARAKSCL</sequence>
<keyword evidence="3" id="KW-1185">Reference proteome</keyword>
<dbReference type="HOGENOM" id="CLU_1967310_0_0_6"/>
<evidence type="ECO:0000313" key="3">
    <source>
        <dbReference type="Proteomes" id="UP000005234"/>
    </source>
</evidence>
<evidence type="ECO:0008006" key="4">
    <source>
        <dbReference type="Google" id="ProtNLM"/>
    </source>
</evidence>
<name>H8L6C0_FRAAD</name>
<dbReference type="OrthoDB" id="143850at135614"/>
<dbReference type="KEGG" id="fau:Fraau_2433"/>
<evidence type="ECO:0000313" key="2">
    <source>
        <dbReference type="EMBL" id="AFC86797.1"/>
    </source>
</evidence>
<keyword evidence="1" id="KW-0732">Signal</keyword>
<reference evidence="2" key="1">
    <citation type="submission" date="2012-02" db="EMBL/GenBank/DDBJ databases">
        <title>The complete genome of Frateuria aurantia DSM 6220.</title>
        <authorList>
            <consortium name="US DOE Joint Genome Institute (JGI-PGF)"/>
            <person name="Lucas S."/>
            <person name="Copeland A."/>
            <person name="Lapidus A."/>
            <person name="Glavina del Rio T."/>
            <person name="Dalin E."/>
            <person name="Tice H."/>
            <person name="Bruce D."/>
            <person name="Goodwin L."/>
            <person name="Pitluck S."/>
            <person name="Peters L."/>
            <person name="Ovchinnikova G."/>
            <person name="Teshima H."/>
            <person name="Kyrpides N."/>
            <person name="Mavromatis K."/>
            <person name="Ivanova N."/>
            <person name="Brettin T."/>
            <person name="Detter J.C."/>
            <person name="Han C."/>
            <person name="Larimer F."/>
            <person name="Land M."/>
            <person name="Hauser L."/>
            <person name="Markowitz V."/>
            <person name="Cheng J.-F."/>
            <person name="Hugenholtz P."/>
            <person name="Woyke T."/>
            <person name="Wu D."/>
            <person name="Brambilla E."/>
            <person name="Klenk H.-P."/>
            <person name="Eisen J.A."/>
        </authorList>
    </citation>
    <scope>NUCLEOTIDE SEQUENCE</scope>
    <source>
        <strain evidence="2">DSM 6220</strain>
    </source>
</reference>
<protein>
    <recommendedName>
        <fullName evidence="4">Lipoprotein</fullName>
    </recommendedName>
</protein>
<dbReference type="AlphaFoldDB" id="H8L6C0"/>
<evidence type="ECO:0000256" key="1">
    <source>
        <dbReference type="SAM" id="SignalP"/>
    </source>
</evidence>
<organism evidence="2 3">
    <name type="scientific">Frateuria aurantia (strain ATCC 33424 / DSM 6220 / KCTC 2777 / LMG 1558 / NBRC 3245 / NCIMB 13370)</name>
    <name type="common">Acetobacter aurantius</name>
    <dbReference type="NCBI Taxonomy" id="767434"/>
    <lineage>
        <taxon>Bacteria</taxon>
        <taxon>Pseudomonadati</taxon>
        <taxon>Pseudomonadota</taxon>
        <taxon>Gammaproteobacteria</taxon>
        <taxon>Lysobacterales</taxon>
        <taxon>Rhodanobacteraceae</taxon>
        <taxon>Frateuria</taxon>
    </lineage>
</organism>
<proteinExistence type="predicted"/>